<sequence>MYSIFNFNHIILNVILSKIHNRLEDTENFK</sequence>
<dbReference type="EMBL" id="FOIT01000001">
    <property type="protein sequence ID" value="SEV84351.1"/>
    <property type="molecule type" value="Genomic_DNA"/>
</dbReference>
<protein>
    <submittedName>
        <fullName evidence="1">Uncharacterized protein</fullName>
    </submittedName>
</protein>
<proteinExistence type="predicted"/>
<gene>
    <name evidence="1" type="ORF">SAMN05192557_0417</name>
</gene>
<organism evidence="1 2">
    <name type="scientific">Aliicoccus persicus</name>
    <dbReference type="NCBI Taxonomy" id="930138"/>
    <lineage>
        <taxon>Bacteria</taxon>
        <taxon>Bacillati</taxon>
        <taxon>Bacillota</taxon>
        <taxon>Bacilli</taxon>
        <taxon>Bacillales</taxon>
        <taxon>Staphylococcaceae</taxon>
        <taxon>Aliicoccus</taxon>
    </lineage>
</organism>
<evidence type="ECO:0000313" key="2">
    <source>
        <dbReference type="Proteomes" id="UP000243605"/>
    </source>
</evidence>
<dbReference type="Proteomes" id="UP000243605">
    <property type="component" value="Unassembled WGS sequence"/>
</dbReference>
<evidence type="ECO:0000313" key="1">
    <source>
        <dbReference type="EMBL" id="SEV84351.1"/>
    </source>
</evidence>
<name>A0A662Z1G8_9STAP</name>
<accession>A0A662Z1G8</accession>
<reference evidence="1 2" key="1">
    <citation type="submission" date="2016-10" db="EMBL/GenBank/DDBJ databases">
        <authorList>
            <person name="Varghese N."/>
            <person name="Submissions S."/>
        </authorList>
    </citation>
    <scope>NUCLEOTIDE SEQUENCE [LARGE SCALE GENOMIC DNA]</scope>
    <source>
        <strain evidence="1 2">IBRC-M10081</strain>
    </source>
</reference>
<dbReference type="AlphaFoldDB" id="A0A662Z1G8"/>
<keyword evidence="2" id="KW-1185">Reference proteome</keyword>